<dbReference type="PANTHER" id="PTHR11339:SF374">
    <property type="entry name" value="ZONADHESIN"/>
    <property type="match status" value="1"/>
</dbReference>
<dbReference type="Pfam" id="PF01826">
    <property type="entry name" value="TIL"/>
    <property type="match status" value="1"/>
</dbReference>
<dbReference type="GO" id="GO:0031012">
    <property type="term" value="C:extracellular matrix"/>
    <property type="evidence" value="ECO:0007669"/>
    <property type="project" value="TreeGrafter"/>
</dbReference>
<dbReference type="EMBL" id="JAACNH010000008">
    <property type="protein sequence ID" value="KAG8433671.1"/>
    <property type="molecule type" value="Genomic_DNA"/>
</dbReference>
<dbReference type="InterPro" id="IPR050780">
    <property type="entry name" value="Mucin_vWF_Thrombospondin_sf"/>
</dbReference>
<dbReference type="InterPro" id="IPR001846">
    <property type="entry name" value="VWF_type-D"/>
</dbReference>
<dbReference type="PROSITE" id="PS51233">
    <property type="entry name" value="VWFD"/>
    <property type="match status" value="1"/>
</dbReference>
<gene>
    <name evidence="4" type="ORF">GDO86_012136</name>
</gene>
<keyword evidence="5" id="KW-1185">Reference proteome</keyword>
<accession>A0A8T2ITB2</accession>
<dbReference type="CDD" id="cd19941">
    <property type="entry name" value="TIL"/>
    <property type="match status" value="1"/>
</dbReference>
<organism evidence="4 5">
    <name type="scientific">Hymenochirus boettgeri</name>
    <name type="common">Congo dwarf clawed frog</name>
    <dbReference type="NCBI Taxonomy" id="247094"/>
    <lineage>
        <taxon>Eukaryota</taxon>
        <taxon>Metazoa</taxon>
        <taxon>Chordata</taxon>
        <taxon>Craniata</taxon>
        <taxon>Vertebrata</taxon>
        <taxon>Euteleostomi</taxon>
        <taxon>Amphibia</taxon>
        <taxon>Batrachia</taxon>
        <taxon>Anura</taxon>
        <taxon>Pipoidea</taxon>
        <taxon>Pipidae</taxon>
        <taxon>Pipinae</taxon>
        <taxon>Hymenochirus</taxon>
    </lineage>
</organism>
<sequence>MACQAADGTITSWRGPNFCPMKCPPYSQYKLCTNTCESTCAGILSTKTCTNQCFEGCECDPGYVLDGDKCVTMDKCGCVFNGKYMRDGDSVLTPDCTKFCKCQAGGVTCSDTSCGTNEKCSVHNGIRGCFSVESDCLVSSRGIVTFDGLSSGPIPPGPLEISSLCDTHSDIWFRIIADIQSCKNDISVARVHVFFQDAFITVSKEREAWLNGLLLSLPAREFGMISISATESNITIDSNINFRLHLSTSGSLKFHVPSEANGQLCGACGNFNDNSLDDLHGPGGVAVGDISTLLLSWRARDFSGCDKPECSIVTLEFCDNLECSIL</sequence>
<dbReference type="Gene3D" id="2.10.25.10">
    <property type="entry name" value="Laminin"/>
    <property type="match status" value="1"/>
</dbReference>
<feature type="domain" description="VWFD" evidence="3">
    <location>
        <begin position="134"/>
        <end position="306"/>
    </location>
</feature>
<dbReference type="SMART" id="SM00215">
    <property type="entry name" value="VWC_out"/>
    <property type="match status" value="1"/>
</dbReference>
<evidence type="ECO:0000259" key="3">
    <source>
        <dbReference type="PROSITE" id="PS51233"/>
    </source>
</evidence>
<keyword evidence="1" id="KW-1015">Disulfide bond</keyword>
<evidence type="ECO:0000313" key="5">
    <source>
        <dbReference type="Proteomes" id="UP000812440"/>
    </source>
</evidence>
<dbReference type="AlphaFoldDB" id="A0A8T2ITB2"/>
<evidence type="ECO:0000313" key="4">
    <source>
        <dbReference type="EMBL" id="KAG8433671.1"/>
    </source>
</evidence>
<dbReference type="SUPFAM" id="SSF57567">
    <property type="entry name" value="Serine protease inhibitors"/>
    <property type="match status" value="1"/>
</dbReference>
<dbReference type="InterPro" id="IPR002919">
    <property type="entry name" value="TIL_dom"/>
</dbReference>
<dbReference type="OrthoDB" id="6236007at2759"/>
<dbReference type="InterPro" id="IPR036084">
    <property type="entry name" value="Ser_inhib-like_sf"/>
</dbReference>
<dbReference type="GO" id="GO:0005615">
    <property type="term" value="C:extracellular space"/>
    <property type="evidence" value="ECO:0007669"/>
    <property type="project" value="TreeGrafter"/>
</dbReference>
<dbReference type="InterPro" id="IPR025615">
    <property type="entry name" value="TILa_dom"/>
</dbReference>
<reference evidence="4" key="1">
    <citation type="thesis" date="2020" institute="ProQuest LLC" country="789 East Eisenhower Parkway, Ann Arbor, MI, USA">
        <title>Comparative Genomics and Chromosome Evolution.</title>
        <authorList>
            <person name="Mudd A.B."/>
        </authorList>
    </citation>
    <scope>NUCLEOTIDE SEQUENCE</scope>
    <source>
        <strain evidence="4">Female2</strain>
        <tissue evidence="4">Blood</tissue>
    </source>
</reference>
<dbReference type="PANTHER" id="PTHR11339">
    <property type="entry name" value="EXTRACELLULAR MATRIX GLYCOPROTEIN RELATED"/>
    <property type="match status" value="1"/>
</dbReference>
<dbReference type="Pfam" id="PF00094">
    <property type="entry name" value="VWD"/>
    <property type="match status" value="1"/>
</dbReference>
<evidence type="ECO:0000256" key="2">
    <source>
        <dbReference type="ARBA" id="ARBA00023180"/>
    </source>
</evidence>
<dbReference type="InterPro" id="IPR001007">
    <property type="entry name" value="VWF_dom"/>
</dbReference>
<keyword evidence="2" id="KW-0325">Glycoprotein</keyword>
<dbReference type="SMART" id="SM00216">
    <property type="entry name" value="VWD"/>
    <property type="match status" value="1"/>
</dbReference>
<evidence type="ECO:0000256" key="1">
    <source>
        <dbReference type="ARBA" id="ARBA00023157"/>
    </source>
</evidence>
<dbReference type="FunFam" id="2.10.25.10:FF:000055">
    <property type="entry name" value="alpha-tectorin isoform X1"/>
    <property type="match status" value="1"/>
</dbReference>
<protein>
    <recommendedName>
        <fullName evidence="3">VWFD domain-containing protein</fullName>
    </recommendedName>
</protein>
<proteinExistence type="predicted"/>
<name>A0A8T2ITB2_9PIPI</name>
<comment type="caution">
    <text evidence="4">The sequence shown here is derived from an EMBL/GenBank/DDBJ whole genome shotgun (WGS) entry which is preliminary data.</text>
</comment>
<dbReference type="Pfam" id="PF12714">
    <property type="entry name" value="TILa"/>
    <property type="match status" value="1"/>
</dbReference>
<dbReference type="Proteomes" id="UP000812440">
    <property type="component" value="Chromosome 7"/>
</dbReference>